<dbReference type="PANTHER" id="PTHR15819:SF11">
    <property type="entry name" value="MID1, ISOFORM A"/>
    <property type="match status" value="1"/>
</dbReference>
<dbReference type="OMA" id="YALWACA"/>
<dbReference type="RefSeq" id="XP_014254802.1">
    <property type="nucleotide sequence ID" value="XM_014399316.2"/>
</dbReference>
<dbReference type="GO" id="GO:0098703">
    <property type="term" value="P:calcium ion import across plasma membrane"/>
    <property type="evidence" value="ECO:0007669"/>
    <property type="project" value="TreeGrafter"/>
</dbReference>
<evidence type="ECO:0000256" key="4">
    <source>
        <dbReference type="ARBA" id="ARBA00023136"/>
    </source>
</evidence>
<evidence type="ECO:0000256" key="2">
    <source>
        <dbReference type="ARBA" id="ARBA00022692"/>
    </source>
</evidence>
<dbReference type="EnsemblMetazoa" id="XM_014399316.2">
    <property type="protein sequence ID" value="XP_014254802.1"/>
    <property type="gene ID" value="LOC106669675"/>
</dbReference>
<keyword evidence="5" id="KW-0325">Glycoprotein</keyword>
<dbReference type="GeneID" id="106669675"/>
<keyword evidence="7" id="KW-0732">Signal</keyword>
<sequence length="260" mass="29491">MLYSRLLAPWLLWLALMLTETEPTAVRETTPRQDNSTECLGLCDSTAQRICGSRMTGWEEVRSAHCGRRIVDSIPSLPADLTTCLAALRHLIHLDAEAYHLSRNFLAILSRFDCPQHYSVKFNCQQCQKAYLDWICSAKISFWDKKRNIKPCRSFCHRVEQRCPFFLPLDKGPAHYAGEPTFLCLDPNIEETGEQMAKSSYGSNNCCYDECENGICSKNSCDDDSSPKQDTSSAASHPTNLTTLILMLTCLIMYRTRLLI</sequence>
<proteinExistence type="inferred from homology"/>
<evidence type="ECO:0000256" key="3">
    <source>
        <dbReference type="ARBA" id="ARBA00022989"/>
    </source>
</evidence>
<evidence type="ECO:0000256" key="7">
    <source>
        <dbReference type="SAM" id="SignalP"/>
    </source>
</evidence>
<dbReference type="KEGG" id="clec:106669675"/>
<name>A0A8I6S2V1_CIMLE</name>
<dbReference type="EnsemblMetazoa" id="XM_014399317.2">
    <property type="protein sequence ID" value="XP_014254803.1"/>
    <property type="gene ID" value="LOC106669675"/>
</dbReference>
<keyword evidence="4" id="KW-0472">Membrane</keyword>
<dbReference type="GO" id="GO:0015275">
    <property type="term" value="F:stretch-activated, monoatomic cation-selective, calcium channel activity"/>
    <property type="evidence" value="ECO:0007669"/>
    <property type="project" value="TreeGrafter"/>
</dbReference>
<keyword evidence="3" id="KW-1133">Transmembrane helix</keyword>
<accession>A0A8I6S2V1</accession>
<dbReference type="PANTHER" id="PTHR15819">
    <property type="entry name" value="TRANSMEMBRANE PROTEIN FAM155"/>
    <property type="match status" value="1"/>
</dbReference>
<evidence type="ECO:0000256" key="5">
    <source>
        <dbReference type="ARBA" id="ARBA00023180"/>
    </source>
</evidence>
<reference evidence="8" key="1">
    <citation type="submission" date="2022-01" db="UniProtKB">
        <authorList>
            <consortium name="EnsemblMetazoa"/>
        </authorList>
    </citation>
    <scope>IDENTIFICATION</scope>
</reference>
<keyword evidence="9" id="KW-1185">Reference proteome</keyword>
<organism evidence="8 9">
    <name type="scientific">Cimex lectularius</name>
    <name type="common">Bed bug</name>
    <name type="synonym">Acanthia lectularia</name>
    <dbReference type="NCBI Taxonomy" id="79782"/>
    <lineage>
        <taxon>Eukaryota</taxon>
        <taxon>Metazoa</taxon>
        <taxon>Ecdysozoa</taxon>
        <taxon>Arthropoda</taxon>
        <taxon>Hexapoda</taxon>
        <taxon>Insecta</taxon>
        <taxon>Pterygota</taxon>
        <taxon>Neoptera</taxon>
        <taxon>Paraneoptera</taxon>
        <taxon>Hemiptera</taxon>
        <taxon>Heteroptera</taxon>
        <taxon>Panheteroptera</taxon>
        <taxon>Cimicomorpha</taxon>
        <taxon>Cimicidae</taxon>
        <taxon>Cimex</taxon>
    </lineage>
</organism>
<dbReference type="InterPro" id="IPR055288">
    <property type="entry name" value="NALCN_aux_factor_1/2"/>
</dbReference>
<dbReference type="RefSeq" id="XP_014254803.1">
    <property type="nucleotide sequence ID" value="XM_014399317.2"/>
</dbReference>
<comment type="similarity">
    <text evidence="6">Belongs to the NALF family.</text>
</comment>
<dbReference type="CTD" id="4281"/>
<comment type="subcellular location">
    <subcellularLocation>
        <location evidence="1">Membrane</location>
        <topology evidence="1">Multi-pass membrane protein</topology>
    </subcellularLocation>
</comment>
<evidence type="ECO:0000313" key="9">
    <source>
        <dbReference type="Proteomes" id="UP000494040"/>
    </source>
</evidence>
<dbReference type="GO" id="GO:0005886">
    <property type="term" value="C:plasma membrane"/>
    <property type="evidence" value="ECO:0007669"/>
    <property type="project" value="TreeGrafter"/>
</dbReference>
<dbReference type="AlphaFoldDB" id="A0A8I6S2V1"/>
<evidence type="ECO:0000256" key="6">
    <source>
        <dbReference type="ARBA" id="ARBA00029445"/>
    </source>
</evidence>
<feature type="chain" id="PRO_5035141663" evidence="7">
    <location>
        <begin position="22"/>
        <end position="260"/>
    </location>
</feature>
<dbReference type="OrthoDB" id="10047996at2759"/>
<protein>
    <submittedName>
        <fullName evidence="8">Uncharacterized protein</fullName>
    </submittedName>
</protein>
<evidence type="ECO:0000313" key="8">
    <source>
        <dbReference type="EnsemblMetazoa" id="XP_014254803.1"/>
    </source>
</evidence>
<keyword evidence="2" id="KW-0812">Transmembrane</keyword>
<dbReference type="Proteomes" id="UP000494040">
    <property type="component" value="Unassembled WGS sequence"/>
</dbReference>
<evidence type="ECO:0000256" key="1">
    <source>
        <dbReference type="ARBA" id="ARBA00004141"/>
    </source>
</evidence>
<feature type="signal peptide" evidence="7">
    <location>
        <begin position="1"/>
        <end position="21"/>
    </location>
</feature>